<organism evidence="13 14">
    <name type="scientific">Sphagnum jensenii</name>
    <dbReference type="NCBI Taxonomy" id="128206"/>
    <lineage>
        <taxon>Eukaryota</taxon>
        <taxon>Viridiplantae</taxon>
        <taxon>Streptophyta</taxon>
        <taxon>Embryophyta</taxon>
        <taxon>Bryophyta</taxon>
        <taxon>Sphagnophytina</taxon>
        <taxon>Sphagnopsida</taxon>
        <taxon>Sphagnales</taxon>
        <taxon>Sphagnaceae</taxon>
        <taxon>Sphagnum</taxon>
    </lineage>
</organism>
<evidence type="ECO:0000256" key="2">
    <source>
        <dbReference type="ARBA" id="ARBA00009601"/>
    </source>
</evidence>
<dbReference type="SUPFAM" id="SSF56059">
    <property type="entry name" value="Glutathione synthetase ATP-binding domain-like"/>
    <property type="match status" value="1"/>
</dbReference>
<keyword evidence="6 10" id="KW-0547">Nucleotide-binding</keyword>
<evidence type="ECO:0000256" key="3">
    <source>
        <dbReference type="ARBA" id="ARBA00011245"/>
    </source>
</evidence>
<evidence type="ECO:0000256" key="8">
    <source>
        <dbReference type="ARBA" id="ARBA00022840"/>
    </source>
</evidence>
<dbReference type="InterPro" id="IPR040464">
    <property type="entry name" value="InsP(3)kin_ATP-grasp"/>
</dbReference>
<protein>
    <recommendedName>
        <fullName evidence="12">ATP-grasp domain-containing protein</fullName>
    </recommendedName>
</protein>
<dbReference type="PANTHER" id="PTHR14217:SF39">
    <property type="entry name" value="INOSITOL-TETRAKISPHOSPHATE 1-KINASE 3"/>
    <property type="match status" value="1"/>
</dbReference>
<evidence type="ECO:0000256" key="1">
    <source>
        <dbReference type="ARBA" id="ARBA00001946"/>
    </source>
</evidence>
<gene>
    <name evidence="13" type="ORF">CSSPJE1EN2_LOCUS5138</name>
</gene>
<accession>A0ABP1AHY1</accession>
<dbReference type="PANTHER" id="PTHR14217">
    <property type="entry name" value="INOSITOL-TETRAKISPHOSPHATE 1-KINASE"/>
    <property type="match status" value="1"/>
</dbReference>
<evidence type="ECO:0000256" key="11">
    <source>
        <dbReference type="SAM" id="MobiDB-lite"/>
    </source>
</evidence>
<evidence type="ECO:0000256" key="10">
    <source>
        <dbReference type="PROSITE-ProRule" id="PRU00409"/>
    </source>
</evidence>
<evidence type="ECO:0000259" key="12">
    <source>
        <dbReference type="PROSITE" id="PS50975"/>
    </source>
</evidence>
<dbReference type="PROSITE" id="PS50975">
    <property type="entry name" value="ATP_GRASP"/>
    <property type="match status" value="1"/>
</dbReference>
<comment type="cofactor">
    <cofactor evidence="1">
        <name>Mg(2+)</name>
        <dbReference type="ChEBI" id="CHEBI:18420"/>
    </cofactor>
</comment>
<name>A0ABP1AHY1_9BRYO</name>
<feature type="region of interest" description="Disordered" evidence="11">
    <location>
        <begin position="45"/>
        <end position="89"/>
    </location>
</feature>
<keyword evidence="4" id="KW-0808">Transferase</keyword>
<dbReference type="EMBL" id="OZ023713">
    <property type="protein sequence ID" value="CAK9862143.1"/>
    <property type="molecule type" value="Genomic_DNA"/>
</dbReference>
<dbReference type="InterPro" id="IPR008656">
    <property type="entry name" value="Inositol_tetrakis-P_1-kinase"/>
</dbReference>
<evidence type="ECO:0000256" key="6">
    <source>
        <dbReference type="ARBA" id="ARBA00022741"/>
    </source>
</evidence>
<keyword evidence="14" id="KW-1185">Reference proteome</keyword>
<keyword evidence="7" id="KW-0418">Kinase</keyword>
<evidence type="ECO:0000256" key="4">
    <source>
        <dbReference type="ARBA" id="ARBA00022679"/>
    </source>
</evidence>
<keyword evidence="9" id="KW-0460">Magnesium</keyword>
<evidence type="ECO:0000313" key="14">
    <source>
        <dbReference type="Proteomes" id="UP001497522"/>
    </source>
</evidence>
<evidence type="ECO:0000313" key="13">
    <source>
        <dbReference type="EMBL" id="CAK9862143.1"/>
    </source>
</evidence>
<dbReference type="InterPro" id="IPR041429">
    <property type="entry name" value="ITPK1_N"/>
</dbReference>
<comment type="subunit">
    <text evidence="3">Monomer.</text>
</comment>
<evidence type="ECO:0000256" key="7">
    <source>
        <dbReference type="ARBA" id="ARBA00022777"/>
    </source>
</evidence>
<comment type="similarity">
    <text evidence="2">Belongs to the ITPK1 family.</text>
</comment>
<reference evidence="13" key="1">
    <citation type="submission" date="2024-03" db="EMBL/GenBank/DDBJ databases">
        <authorList>
            <consortium name="ELIXIR-Norway"/>
            <consortium name="Elixir Norway"/>
        </authorList>
    </citation>
    <scope>NUCLEOTIDE SEQUENCE</scope>
</reference>
<dbReference type="Pfam" id="PF17927">
    <property type="entry name" value="Ins134_P3_kin_N"/>
    <property type="match status" value="1"/>
</dbReference>
<feature type="domain" description="ATP-grasp" evidence="12">
    <location>
        <begin position="212"/>
        <end position="421"/>
    </location>
</feature>
<dbReference type="Proteomes" id="UP001497522">
    <property type="component" value="Chromosome 12"/>
</dbReference>
<keyword evidence="5" id="KW-0479">Metal-binding</keyword>
<sequence length="426" mass="47502">MRLDGDTTAVVASAAVESLWGVVGLIQQARDHRWPSSSVGSLFDDQREWETREREPEARRREESRRREEEAERQEREQELKREGKLQRRDHGGAQNLIAAAAAAASSSSPSPARFFFTVGYALSFKKIKSFIQPKFEIHARTKGITLVAIDRSKVLADQGPFDIILHKITGKEWQQELEDYKQKYPDVIVLDPPEAIQHLQNRQSMLQDVTQLDLCDCYVGVPKQLVITGDAASIPSSVAAAGLKLPLVAKPLVADGTAKSHALSLAYDKYCLTELEPPLVLQEFVNHGGVLFKVYVVGDQIRVVRRFSLPDVKEGQSESNGLIPFPRVSCAAATAEDADLDPQAAELPPQQLLDCLSKQLRHRLGLRLFNLDIIRKGGAGDQYYVIDINYFPGYGKMPDYEFVLTDFLLNLARSKGQKFMGILGS</sequence>
<keyword evidence="8 10" id="KW-0067">ATP-binding</keyword>
<proteinExistence type="inferred from homology"/>
<dbReference type="Pfam" id="PF05770">
    <property type="entry name" value="Ins134_P3_kin"/>
    <property type="match status" value="1"/>
</dbReference>
<dbReference type="InterPro" id="IPR011761">
    <property type="entry name" value="ATP-grasp"/>
</dbReference>
<evidence type="ECO:0000256" key="9">
    <source>
        <dbReference type="ARBA" id="ARBA00022842"/>
    </source>
</evidence>
<evidence type="ECO:0000256" key="5">
    <source>
        <dbReference type="ARBA" id="ARBA00022723"/>
    </source>
</evidence>
<dbReference type="Gene3D" id="3.30.470.20">
    <property type="entry name" value="ATP-grasp fold, B domain"/>
    <property type="match status" value="1"/>
</dbReference>